<organism evidence="4 5">
    <name type="scientific">Pichia angusta</name>
    <name type="common">Yeast</name>
    <name type="synonym">Hansenula polymorpha</name>
    <dbReference type="NCBI Taxonomy" id="870730"/>
    <lineage>
        <taxon>Eukaryota</taxon>
        <taxon>Fungi</taxon>
        <taxon>Dikarya</taxon>
        <taxon>Ascomycota</taxon>
        <taxon>Saccharomycotina</taxon>
        <taxon>Pichiomycetes</taxon>
        <taxon>Pichiales</taxon>
        <taxon>Pichiaceae</taxon>
        <taxon>Ogataea</taxon>
    </lineage>
</organism>
<feature type="compositionally biased region" description="Polar residues" evidence="1">
    <location>
        <begin position="1"/>
        <end position="10"/>
    </location>
</feature>
<dbReference type="Pfam" id="PF12051">
    <property type="entry name" value="DUF3533"/>
    <property type="match status" value="1"/>
</dbReference>
<keyword evidence="2" id="KW-0472">Membrane</keyword>
<dbReference type="InterPro" id="IPR022703">
    <property type="entry name" value="DUF3533"/>
</dbReference>
<dbReference type="PANTHER" id="PTHR34814">
    <property type="entry name" value="NITROSOGUANIDINE RESISTANCE PROTEIN SNG1"/>
    <property type="match status" value="1"/>
</dbReference>
<feature type="compositionally biased region" description="Basic and acidic residues" evidence="1">
    <location>
        <begin position="16"/>
        <end position="28"/>
    </location>
</feature>
<evidence type="ECO:0000256" key="2">
    <source>
        <dbReference type="SAM" id="Phobius"/>
    </source>
</evidence>
<proteinExistence type="predicted"/>
<dbReference type="RefSeq" id="XP_043058298.1">
    <property type="nucleotide sequence ID" value="XM_043204907.1"/>
</dbReference>
<evidence type="ECO:0000313" key="4">
    <source>
        <dbReference type="EMBL" id="KAG7816767.1"/>
    </source>
</evidence>
<dbReference type="GeneID" id="66128282"/>
<protein>
    <recommendedName>
        <fullName evidence="3">DUF3533 domain-containing protein</fullName>
    </recommendedName>
</protein>
<dbReference type="AlphaFoldDB" id="A0AAN6I4X6"/>
<dbReference type="PANTHER" id="PTHR34814:SF1">
    <property type="entry name" value="NITROSOGUANIDINE RESISTANCE PROTEIN SNG1"/>
    <property type="match status" value="1"/>
</dbReference>
<name>A0AAN6I4X6_PICAN</name>
<gene>
    <name evidence="4" type="ORF">KL928_004231</name>
</gene>
<dbReference type="Proteomes" id="UP001196530">
    <property type="component" value="Unassembled WGS sequence"/>
</dbReference>
<feature type="region of interest" description="Disordered" evidence="1">
    <location>
        <begin position="1"/>
        <end position="30"/>
    </location>
</feature>
<reference evidence="4" key="1">
    <citation type="journal article" date="2021" name="G3 (Bethesda)">
        <title>Genomic diversity, chromosomal rearrangements, and interspecies hybridization in the ogataea polymorpha species complex.</title>
        <authorList>
            <person name="Hanson S.J."/>
            <person name="Cinneide E.O."/>
            <person name="Salzberg L.I."/>
            <person name="Wolfe K.H."/>
            <person name="McGowan J."/>
            <person name="Fitzpatrick D.A."/>
            <person name="Matlin K."/>
        </authorList>
    </citation>
    <scope>NUCLEOTIDE SEQUENCE</scope>
    <source>
        <strain evidence="4">61-244</strain>
    </source>
</reference>
<evidence type="ECO:0000313" key="5">
    <source>
        <dbReference type="Proteomes" id="UP001196530"/>
    </source>
</evidence>
<feature type="domain" description="DUF3533" evidence="3">
    <location>
        <begin position="95"/>
        <end position="232"/>
    </location>
</feature>
<dbReference type="GO" id="GO:0016020">
    <property type="term" value="C:membrane"/>
    <property type="evidence" value="ECO:0007669"/>
    <property type="project" value="TreeGrafter"/>
</dbReference>
<keyword evidence="2" id="KW-0812">Transmembrane</keyword>
<dbReference type="InterPro" id="IPR053001">
    <property type="entry name" value="MNNG_permease-like"/>
</dbReference>
<dbReference type="EMBL" id="JAHLUX010000009">
    <property type="protein sequence ID" value="KAG7816767.1"/>
    <property type="molecule type" value="Genomic_DNA"/>
</dbReference>
<keyword evidence="2" id="KW-1133">Transmembrane helix</keyword>
<evidence type="ECO:0000259" key="3">
    <source>
        <dbReference type="Pfam" id="PF12051"/>
    </source>
</evidence>
<feature type="transmembrane region" description="Helical" evidence="2">
    <location>
        <begin position="91"/>
        <end position="112"/>
    </location>
</feature>
<comment type="caution">
    <text evidence="4">The sequence shown here is derived from an EMBL/GenBank/DDBJ whole genome shotgun (WGS) entry which is preliminary data.</text>
</comment>
<accession>A0AAN6I4X6</accession>
<evidence type="ECO:0000256" key="1">
    <source>
        <dbReference type="SAM" id="MobiDB-lite"/>
    </source>
</evidence>
<sequence length="444" mass="49767">MTSSETSLGNDATDDMNQKEPQEYRQDNNDSLMRVVTQYTEYSVSHANEEDIERLERERDEEMAKERQEPVRSGFLSKRYAQQRKKFFKQYAVIIVVLWIFILSVFSIYWGAMYQRGSRLVNLKILLVVEDGASVDNNDYPVSQALLQVAESPAVKPLLGWTRHNYTDEDWVVNEVWKQKYWGAIYVTSNNVSQQLVQALQNGQDLNTSTLVYGYYETARDLNGMTGGVSTAALAAVGGAVCQPAKHHDLIPHAGRHADRRHSGVRLHGHGATPGWSDLHYHCHVFPGHVVPESQPGGRRNAQATELYYLPDRDCAGQLPADLARIQLCERRVPDQAQQRVEGRLWSALDDLVPDDVGGGRSQREHCANLLCCAAAADGLLAGVLCRVQHLGHFCARRGVSGVLPVRVRDADQELIRANEGASFRHLPRTSGQELWYSGGMDRS</sequence>